<dbReference type="Gene3D" id="3.20.20.140">
    <property type="entry name" value="Metal-dependent hydrolases"/>
    <property type="match status" value="1"/>
</dbReference>
<name>A0ABU7H3R2_9SPHI</name>
<evidence type="ECO:0000313" key="3">
    <source>
        <dbReference type="EMBL" id="MEE1885941.1"/>
    </source>
</evidence>
<dbReference type="InterPro" id="IPR032466">
    <property type="entry name" value="Metal_Hydrolase"/>
</dbReference>
<dbReference type="InterPro" id="IPR004722">
    <property type="entry name" value="DHOase"/>
</dbReference>
<keyword evidence="4" id="KW-1185">Reference proteome</keyword>
<dbReference type="NCBIfam" id="TIGR00857">
    <property type="entry name" value="pyrC_multi"/>
    <property type="match status" value="1"/>
</dbReference>
<comment type="caution">
    <text evidence="3">The sequence shown here is derived from an EMBL/GenBank/DDBJ whole genome shotgun (WGS) entry which is preliminary data.</text>
</comment>
<dbReference type="EC" id="3.5.2.3" evidence="3"/>
<dbReference type="Gene3D" id="2.30.40.10">
    <property type="entry name" value="Urease, subunit C, domain 1"/>
    <property type="match status" value="1"/>
</dbReference>
<reference evidence="3 4" key="1">
    <citation type="submission" date="2024-01" db="EMBL/GenBank/DDBJ databases">
        <title>Pedobacter sp. nov., isolated from oil-contaminated soil.</title>
        <authorList>
            <person name="Le N.T.T."/>
        </authorList>
    </citation>
    <scope>NUCLEOTIDE SEQUENCE [LARGE SCALE GENOMIC DNA]</scope>
    <source>
        <strain evidence="3 4">VNH31</strain>
    </source>
</reference>
<dbReference type="SUPFAM" id="SSF51556">
    <property type="entry name" value="Metallo-dependent hydrolases"/>
    <property type="match status" value="1"/>
</dbReference>
<organism evidence="3 4">
    <name type="scientific">Pedobacter flavus</name>
    <dbReference type="NCBI Taxonomy" id="3113906"/>
    <lineage>
        <taxon>Bacteria</taxon>
        <taxon>Pseudomonadati</taxon>
        <taxon>Bacteroidota</taxon>
        <taxon>Sphingobacteriia</taxon>
        <taxon>Sphingobacteriales</taxon>
        <taxon>Sphingobacteriaceae</taxon>
        <taxon>Pedobacter</taxon>
    </lineage>
</organism>
<feature type="domain" description="Dihydroorotase catalytic" evidence="2">
    <location>
        <begin position="50"/>
        <end position="235"/>
    </location>
</feature>
<dbReference type="Pfam" id="PF12890">
    <property type="entry name" value="DHOase"/>
    <property type="match status" value="1"/>
</dbReference>
<accession>A0ABU7H3R2</accession>
<proteinExistence type="predicted"/>
<dbReference type="Proteomes" id="UP001337681">
    <property type="component" value="Unassembled WGS sequence"/>
</dbReference>
<keyword evidence="1" id="KW-0665">Pyrimidine biosynthesis</keyword>
<dbReference type="SUPFAM" id="SSF51338">
    <property type="entry name" value="Composite domain of metallo-dependent hydrolases"/>
    <property type="match status" value="1"/>
</dbReference>
<dbReference type="CDD" id="cd01317">
    <property type="entry name" value="DHOase_IIa"/>
    <property type="match status" value="1"/>
</dbReference>
<evidence type="ECO:0000256" key="1">
    <source>
        <dbReference type="ARBA" id="ARBA00022975"/>
    </source>
</evidence>
<sequence length="418" mass="45268">MNILLKGVIIADSESAFNLQKVDVRIEKGIYTEIGTLDLKSSDKEVISGGVLSPGFFDLNVVAGDPGIETKEDLVSLQAAASAGGFTGVALMPNSKPVVHNKSAVEYILNRTKEFQVEIQPIGAVSVNAEGKDLAELYDMFIAGAKAFSDGVNPIQDAGFMSRAIQYANGFGALIFSYPENREIAGKAMINESSNSVMLGMKGNPALAEELHISRDLFLAAYHNAPIHISTISTAGSVALIKKAKKEGVQVTCDVAAHHLLLTEEALSDFDSNYKVKPPLRGKADVKALIAGLKDGTIDAITSQHTPHEIEFKAVEFEVAAYGMIGLQTVLPILLKAGLSYELIAEKLGKSPRKILKLETSSINLDSKANFVLYQPDKKWLYDTSNNYSKSSNSPFLNQELTGKVIATYHQKQLKRYE</sequence>
<dbReference type="InterPro" id="IPR024403">
    <property type="entry name" value="DHOase_cat"/>
</dbReference>
<keyword evidence="3" id="KW-0378">Hydrolase</keyword>
<dbReference type="GO" id="GO:0004151">
    <property type="term" value="F:dihydroorotase activity"/>
    <property type="evidence" value="ECO:0007669"/>
    <property type="project" value="UniProtKB-EC"/>
</dbReference>
<dbReference type="RefSeq" id="WP_330146832.1">
    <property type="nucleotide sequence ID" value="NZ_JAZDQU010000002.1"/>
</dbReference>
<dbReference type="EMBL" id="JAZDQU010000002">
    <property type="protein sequence ID" value="MEE1885941.1"/>
    <property type="molecule type" value="Genomic_DNA"/>
</dbReference>
<dbReference type="PANTHER" id="PTHR43668">
    <property type="entry name" value="ALLANTOINASE"/>
    <property type="match status" value="1"/>
</dbReference>
<evidence type="ECO:0000313" key="4">
    <source>
        <dbReference type="Proteomes" id="UP001337681"/>
    </source>
</evidence>
<gene>
    <name evidence="3" type="ORF">VRU49_10990</name>
</gene>
<dbReference type="InterPro" id="IPR011059">
    <property type="entry name" value="Metal-dep_hydrolase_composite"/>
</dbReference>
<evidence type="ECO:0000259" key="2">
    <source>
        <dbReference type="Pfam" id="PF12890"/>
    </source>
</evidence>
<protein>
    <submittedName>
        <fullName evidence="3">Dihydroorotase</fullName>
        <ecNumber evidence="3">3.5.2.3</ecNumber>
    </submittedName>
</protein>
<dbReference type="InterPro" id="IPR050138">
    <property type="entry name" value="DHOase/Allantoinase_Hydrolase"/>
</dbReference>
<dbReference type="PANTHER" id="PTHR43668:SF2">
    <property type="entry name" value="ALLANTOINASE"/>
    <property type="match status" value="1"/>
</dbReference>